<keyword evidence="2" id="KW-1185">Reference proteome</keyword>
<proteinExistence type="predicted"/>
<dbReference type="AlphaFoldDB" id="B9RLQ2"/>
<gene>
    <name evidence="1" type="ORF">RCOM_1469980</name>
</gene>
<dbReference type="InParanoid" id="B9RLQ2"/>
<accession>B9RLQ2</accession>
<dbReference type="EMBL" id="EQ973788">
    <property type="protein sequence ID" value="EEF47777.1"/>
    <property type="molecule type" value="Genomic_DNA"/>
</dbReference>
<sequence>MSCLVCSRDCRKNKDEGYLFTAAPGAMAMIFHIPELIESGIIGENDDKLVDCYTDRTATEHPENGIVTRNELKEGIDELVSDNVIKANALELKELARRSTSK</sequence>
<protein>
    <submittedName>
        <fullName evidence="1">Uncharacterized protein</fullName>
    </submittedName>
</protein>
<reference evidence="2" key="1">
    <citation type="journal article" date="2010" name="Nat. Biotechnol.">
        <title>Draft genome sequence of the oilseed species Ricinus communis.</title>
        <authorList>
            <person name="Chan A.P."/>
            <person name="Crabtree J."/>
            <person name="Zhao Q."/>
            <person name="Lorenzi H."/>
            <person name="Orvis J."/>
            <person name="Puiu D."/>
            <person name="Melake-Berhan A."/>
            <person name="Jones K.M."/>
            <person name="Redman J."/>
            <person name="Chen G."/>
            <person name="Cahoon E.B."/>
            <person name="Gedil M."/>
            <person name="Stanke M."/>
            <person name="Haas B.J."/>
            <person name="Wortman J.R."/>
            <person name="Fraser-Liggett C.M."/>
            <person name="Ravel J."/>
            <person name="Rabinowicz P.D."/>
        </authorList>
    </citation>
    <scope>NUCLEOTIDE SEQUENCE [LARGE SCALE GENOMIC DNA]</scope>
    <source>
        <strain evidence="2">cv. Hale</strain>
    </source>
</reference>
<name>B9RLQ2_RICCO</name>
<evidence type="ECO:0000313" key="2">
    <source>
        <dbReference type="Proteomes" id="UP000008311"/>
    </source>
</evidence>
<dbReference type="Proteomes" id="UP000008311">
    <property type="component" value="Unassembled WGS sequence"/>
</dbReference>
<evidence type="ECO:0000313" key="1">
    <source>
        <dbReference type="EMBL" id="EEF47777.1"/>
    </source>
</evidence>
<organism evidence="1 2">
    <name type="scientific">Ricinus communis</name>
    <name type="common">Castor bean</name>
    <dbReference type="NCBI Taxonomy" id="3988"/>
    <lineage>
        <taxon>Eukaryota</taxon>
        <taxon>Viridiplantae</taxon>
        <taxon>Streptophyta</taxon>
        <taxon>Embryophyta</taxon>
        <taxon>Tracheophyta</taxon>
        <taxon>Spermatophyta</taxon>
        <taxon>Magnoliopsida</taxon>
        <taxon>eudicotyledons</taxon>
        <taxon>Gunneridae</taxon>
        <taxon>Pentapetalae</taxon>
        <taxon>rosids</taxon>
        <taxon>fabids</taxon>
        <taxon>Malpighiales</taxon>
        <taxon>Euphorbiaceae</taxon>
        <taxon>Acalyphoideae</taxon>
        <taxon>Acalypheae</taxon>
        <taxon>Ricinus</taxon>
    </lineage>
</organism>